<dbReference type="STRING" id="630626.EBL_c30960"/>
<name>I2BCB2_SHIBC</name>
<dbReference type="AlphaFoldDB" id="I2BCB2"/>
<organism evidence="1 2">
    <name type="scientific">Shimwellia blattae (strain ATCC 29907 / DSM 4481 / JCM 1650 / NBRC 105725 / CDC 9005-74)</name>
    <name type="common">Escherichia blattae</name>
    <dbReference type="NCBI Taxonomy" id="630626"/>
    <lineage>
        <taxon>Bacteria</taxon>
        <taxon>Pseudomonadati</taxon>
        <taxon>Pseudomonadota</taxon>
        <taxon>Gammaproteobacteria</taxon>
        <taxon>Enterobacterales</taxon>
        <taxon>Enterobacteriaceae</taxon>
        <taxon>Shimwellia</taxon>
    </lineage>
</organism>
<gene>
    <name evidence="1" type="ordered locus">EBL_c30960</name>
</gene>
<evidence type="ECO:0000313" key="1">
    <source>
        <dbReference type="EMBL" id="AFJ48166.1"/>
    </source>
</evidence>
<dbReference type="KEGG" id="ebt:EBL_c30960"/>
<dbReference type="OrthoDB" id="5703571at2"/>
<dbReference type="eggNOG" id="ENOG5032ZRD">
    <property type="taxonomic scope" value="Bacteria"/>
</dbReference>
<dbReference type="PATRIC" id="fig|630626.3.peg.3015"/>
<dbReference type="EMBL" id="CP001560">
    <property type="protein sequence ID" value="AFJ48166.1"/>
    <property type="molecule type" value="Genomic_DNA"/>
</dbReference>
<sequence>MYFIERDTHGRILRVESDAFPGATEQSHETTTEIAEWLKVHHMRTSTIQELQQSDLDMVRVLEDLIDVLMSKGVISITDLPPAAQNKLFNRAQARQRLGGLEDLIADDDELLMI</sequence>
<proteinExistence type="predicted"/>
<reference evidence="1 2" key="1">
    <citation type="journal article" date="2012" name="J. Bacteriol.">
        <title>Complete genome sequence of the B12-producing Shimwellia blattae strain DSM 4481, isolated from a cockroach.</title>
        <authorList>
            <person name="Brzuszkiewicz E."/>
            <person name="Waschkowitz T."/>
            <person name="Wiezer A."/>
            <person name="Daniel R."/>
        </authorList>
    </citation>
    <scope>NUCLEOTIDE SEQUENCE [LARGE SCALE GENOMIC DNA]</scope>
    <source>
        <strain evidence="2">ATCC 29907 / DSM 4481 / JCM 1650 / NBRC 105725 / CDC 9005-74</strain>
    </source>
</reference>
<evidence type="ECO:0008006" key="3">
    <source>
        <dbReference type="Google" id="ProtNLM"/>
    </source>
</evidence>
<dbReference type="HOGENOM" id="CLU_166086_0_0_6"/>
<protein>
    <recommendedName>
        <fullName evidence="3">Tryptophan synthase subunit beta</fullName>
    </recommendedName>
</protein>
<accession>I2BCB2</accession>
<keyword evidence="2" id="KW-1185">Reference proteome</keyword>
<dbReference type="Proteomes" id="UP000001955">
    <property type="component" value="Chromosome"/>
</dbReference>
<evidence type="ECO:0000313" key="2">
    <source>
        <dbReference type="Proteomes" id="UP000001955"/>
    </source>
</evidence>
<dbReference type="RefSeq" id="WP_002444475.1">
    <property type="nucleotide sequence ID" value="NC_017910.1"/>
</dbReference>
<accession>K6UW47</accession>